<feature type="DNA-binding region" description="H-T-H motif" evidence="4">
    <location>
        <begin position="29"/>
        <end position="48"/>
    </location>
</feature>
<dbReference type="InterPro" id="IPR036271">
    <property type="entry name" value="Tet_transcr_reg_TetR-rel_C_sf"/>
</dbReference>
<evidence type="ECO:0000256" key="4">
    <source>
        <dbReference type="PROSITE-ProRule" id="PRU00335"/>
    </source>
</evidence>
<dbReference type="Gene3D" id="1.10.357.10">
    <property type="entry name" value="Tetracycline Repressor, domain 2"/>
    <property type="match status" value="1"/>
</dbReference>
<dbReference type="Pfam" id="PF00440">
    <property type="entry name" value="TetR_N"/>
    <property type="match status" value="1"/>
</dbReference>
<dbReference type="EMBL" id="LQYE01000013">
    <property type="protein sequence ID" value="OAT68619.1"/>
    <property type="molecule type" value="Genomic_DNA"/>
</dbReference>
<organism evidence="6 7">
    <name type="scientific">Mycobacteroides immunogenum</name>
    <dbReference type="NCBI Taxonomy" id="83262"/>
    <lineage>
        <taxon>Bacteria</taxon>
        <taxon>Bacillati</taxon>
        <taxon>Actinomycetota</taxon>
        <taxon>Actinomycetes</taxon>
        <taxon>Mycobacteriales</taxon>
        <taxon>Mycobacteriaceae</taxon>
        <taxon>Mycobacteroides</taxon>
    </lineage>
</organism>
<protein>
    <submittedName>
        <fullName evidence="6">TetR family transcriptional regulator</fullName>
    </submittedName>
</protein>
<dbReference type="PROSITE" id="PS01081">
    <property type="entry name" value="HTH_TETR_1"/>
    <property type="match status" value="1"/>
</dbReference>
<dbReference type="PANTHER" id="PTHR30055:SF148">
    <property type="entry name" value="TETR-FAMILY TRANSCRIPTIONAL REGULATOR"/>
    <property type="match status" value="1"/>
</dbReference>
<dbReference type="Pfam" id="PF16859">
    <property type="entry name" value="TetR_C_11"/>
    <property type="match status" value="1"/>
</dbReference>
<evidence type="ECO:0000256" key="2">
    <source>
        <dbReference type="ARBA" id="ARBA00023125"/>
    </source>
</evidence>
<dbReference type="RefSeq" id="WP_064630062.1">
    <property type="nucleotide sequence ID" value="NZ_LQYE01000013.1"/>
</dbReference>
<dbReference type="SUPFAM" id="SSF48498">
    <property type="entry name" value="Tetracyclin repressor-like, C-terminal domain"/>
    <property type="match status" value="1"/>
</dbReference>
<dbReference type="Proteomes" id="UP000186919">
    <property type="component" value="Unassembled WGS sequence"/>
</dbReference>
<dbReference type="InterPro" id="IPR011075">
    <property type="entry name" value="TetR_C"/>
</dbReference>
<keyword evidence="3" id="KW-0804">Transcription</keyword>
<dbReference type="PRINTS" id="PR00455">
    <property type="entry name" value="HTHTETR"/>
</dbReference>
<evidence type="ECO:0000313" key="7">
    <source>
        <dbReference type="Proteomes" id="UP000186919"/>
    </source>
</evidence>
<gene>
    <name evidence="6" type="ORF">AWB85_23855</name>
</gene>
<sequence length="190" mass="20900">MIPRGAARSAAILDAALQVLIRDGYDRFSMDSVAAQAHASKTTIYRRWGNKAELVKATLDAHDASFNDDIPDTGTLRTDLIATLSTLRRKAEAVPPTLYSDLLRAMEHDAALTEAIRRHLTDTSLSPFDVPLSLAISRGEVSANVDRELIHDVAEAMLTHRLTLGEPLDDAFVTRLVDDVLLVLIRSETR</sequence>
<dbReference type="InterPro" id="IPR050109">
    <property type="entry name" value="HTH-type_TetR-like_transc_reg"/>
</dbReference>
<dbReference type="InterPro" id="IPR001647">
    <property type="entry name" value="HTH_TetR"/>
</dbReference>
<evidence type="ECO:0000256" key="3">
    <source>
        <dbReference type="ARBA" id="ARBA00023163"/>
    </source>
</evidence>
<keyword evidence="2 4" id="KW-0238">DNA-binding</keyword>
<comment type="caution">
    <text evidence="6">The sequence shown here is derived from an EMBL/GenBank/DDBJ whole genome shotgun (WGS) entry which is preliminary data.</text>
</comment>
<dbReference type="GO" id="GO:0003700">
    <property type="term" value="F:DNA-binding transcription factor activity"/>
    <property type="evidence" value="ECO:0007669"/>
    <property type="project" value="TreeGrafter"/>
</dbReference>
<dbReference type="InterPro" id="IPR009057">
    <property type="entry name" value="Homeodomain-like_sf"/>
</dbReference>
<dbReference type="GO" id="GO:0000976">
    <property type="term" value="F:transcription cis-regulatory region binding"/>
    <property type="evidence" value="ECO:0007669"/>
    <property type="project" value="TreeGrafter"/>
</dbReference>
<evidence type="ECO:0000256" key="1">
    <source>
        <dbReference type="ARBA" id="ARBA00023015"/>
    </source>
</evidence>
<name>A0A179V9P1_9MYCO</name>
<feature type="domain" description="HTH tetR-type" evidence="5">
    <location>
        <begin position="6"/>
        <end position="66"/>
    </location>
</feature>
<accession>A0A179V9P1</accession>
<evidence type="ECO:0000259" key="5">
    <source>
        <dbReference type="PROSITE" id="PS50977"/>
    </source>
</evidence>
<dbReference type="PROSITE" id="PS50977">
    <property type="entry name" value="HTH_TETR_2"/>
    <property type="match status" value="1"/>
</dbReference>
<dbReference type="SUPFAM" id="SSF46689">
    <property type="entry name" value="Homeodomain-like"/>
    <property type="match status" value="1"/>
</dbReference>
<keyword evidence="1" id="KW-0805">Transcription regulation</keyword>
<dbReference type="Gene3D" id="1.10.10.60">
    <property type="entry name" value="Homeodomain-like"/>
    <property type="match status" value="1"/>
</dbReference>
<dbReference type="InterPro" id="IPR023772">
    <property type="entry name" value="DNA-bd_HTH_TetR-type_CS"/>
</dbReference>
<reference evidence="6 7" key="1">
    <citation type="submission" date="2016-01" db="EMBL/GenBank/DDBJ databases">
        <title>Mycobacterium immunogenum strain CD11_6 genome sequencing and assembly.</title>
        <authorList>
            <person name="Kaur G."/>
            <person name="Nair G.R."/>
            <person name="Mayilraj S."/>
        </authorList>
    </citation>
    <scope>NUCLEOTIDE SEQUENCE [LARGE SCALE GENOMIC DNA]</scope>
    <source>
        <strain evidence="6 7">CD11-6</strain>
    </source>
</reference>
<dbReference type="PANTHER" id="PTHR30055">
    <property type="entry name" value="HTH-TYPE TRANSCRIPTIONAL REGULATOR RUTR"/>
    <property type="match status" value="1"/>
</dbReference>
<evidence type="ECO:0000313" key="6">
    <source>
        <dbReference type="EMBL" id="OAT68619.1"/>
    </source>
</evidence>
<proteinExistence type="predicted"/>
<dbReference type="AlphaFoldDB" id="A0A179V9P1"/>